<dbReference type="Proteomes" id="UP000028401">
    <property type="component" value="Unassembled WGS sequence"/>
</dbReference>
<evidence type="ECO:0000256" key="6">
    <source>
        <dbReference type="SAM" id="Phobius"/>
    </source>
</evidence>
<proteinExistence type="predicted"/>
<feature type="transmembrane region" description="Helical" evidence="6">
    <location>
        <begin position="175"/>
        <end position="197"/>
    </location>
</feature>
<feature type="transmembrane region" description="Helical" evidence="6">
    <location>
        <begin position="310"/>
        <end position="333"/>
    </location>
</feature>
<comment type="caution">
    <text evidence="8">The sequence shown here is derived from an EMBL/GenBank/DDBJ whole genome shotgun (WGS) entry which is preliminary data.</text>
</comment>
<dbReference type="RefSeq" id="WP_042747835.1">
    <property type="nucleotide sequence ID" value="NZ_AZSI01000012.1"/>
</dbReference>
<reference evidence="8 9" key="1">
    <citation type="submission" date="2014-06" db="EMBL/GenBank/DDBJ databases">
        <title>Draft genome sequence of the putrescine producing strain Lactococcus lactis subsp cremoris GE214.</title>
        <authorList>
            <person name="Ladero V."/>
            <person name="Linares D.M."/>
            <person name="del Rio B."/>
            <person name="Mayo B."/>
            <person name="Martin M.C."/>
            <person name="Fernandez M."/>
            <person name="Alvarez M.A."/>
        </authorList>
    </citation>
    <scope>NUCLEOTIDE SEQUENCE [LARGE SCALE GENOMIC DNA]</scope>
    <source>
        <strain evidence="8 9">GE214</strain>
    </source>
</reference>
<dbReference type="GO" id="GO:0140359">
    <property type="term" value="F:ABC-type transporter activity"/>
    <property type="evidence" value="ECO:0007669"/>
    <property type="project" value="InterPro"/>
</dbReference>
<organism evidence="8 9">
    <name type="scientific">Lactococcus cremoris subsp. cremoris GE214</name>
    <dbReference type="NCBI Taxonomy" id="1415168"/>
    <lineage>
        <taxon>Bacteria</taxon>
        <taxon>Bacillati</taxon>
        <taxon>Bacillota</taxon>
        <taxon>Bacilli</taxon>
        <taxon>Lactobacillales</taxon>
        <taxon>Streptococcaceae</taxon>
        <taxon>Lactococcus</taxon>
        <taxon>Lactococcus cremoris subsp. cremoris</taxon>
    </lineage>
</organism>
<feature type="transmembrane region" description="Helical" evidence="6">
    <location>
        <begin position="226"/>
        <end position="251"/>
    </location>
</feature>
<protein>
    <submittedName>
        <fullName evidence="8">ABC-type Na+ efflux pump, permease component</fullName>
    </submittedName>
</protein>
<comment type="subcellular location">
    <subcellularLocation>
        <location evidence="1">Cell membrane</location>
        <topology evidence="1">Multi-pass membrane protein</topology>
    </subcellularLocation>
</comment>
<keyword evidence="5 6" id="KW-0472">Membrane</keyword>
<dbReference type="InterPro" id="IPR013525">
    <property type="entry name" value="ABC2_TM"/>
</dbReference>
<dbReference type="PANTHER" id="PTHR30294:SF29">
    <property type="entry name" value="MULTIDRUG ABC TRANSPORTER PERMEASE YBHS-RELATED"/>
    <property type="match status" value="1"/>
</dbReference>
<feature type="transmembrane region" description="Helical" evidence="6">
    <location>
        <begin position="433"/>
        <end position="451"/>
    </location>
</feature>
<evidence type="ECO:0000313" key="9">
    <source>
        <dbReference type="Proteomes" id="UP000028401"/>
    </source>
</evidence>
<dbReference type="PATRIC" id="fig|1415168.3.peg.618"/>
<dbReference type="GO" id="GO:0005886">
    <property type="term" value="C:plasma membrane"/>
    <property type="evidence" value="ECO:0007669"/>
    <property type="project" value="UniProtKB-SubCell"/>
</dbReference>
<dbReference type="PANTHER" id="PTHR30294">
    <property type="entry name" value="MEMBRANE COMPONENT OF ABC TRANSPORTER YHHJ-RELATED"/>
    <property type="match status" value="1"/>
</dbReference>
<accession>A0A084AD81</accession>
<evidence type="ECO:0000256" key="4">
    <source>
        <dbReference type="ARBA" id="ARBA00022989"/>
    </source>
</evidence>
<evidence type="ECO:0000313" key="8">
    <source>
        <dbReference type="EMBL" id="KEY63260.1"/>
    </source>
</evidence>
<keyword evidence="3 6" id="KW-0812">Transmembrane</keyword>
<dbReference type="AlphaFoldDB" id="A0A084AD81"/>
<dbReference type="EMBL" id="AZSI01000012">
    <property type="protein sequence ID" value="KEY63260.1"/>
    <property type="molecule type" value="Genomic_DNA"/>
</dbReference>
<evidence type="ECO:0000256" key="2">
    <source>
        <dbReference type="ARBA" id="ARBA00022475"/>
    </source>
</evidence>
<sequence length="453" mass="49113">MKNQTWLVAKNIYRSRIKGVGFWALVLSPFLLGAVYLVIGLVISSGANQTPQLAVVDNPALTQILSKNESLKADIKNESSLKEVKNKLSEGRIDGFLTVEDGTYTIVTDNKSSVKFDQTSFQAALTQVNISKTAQRLNLSAADVQELLSPAKFTMKTQTSSGQKSTGNSQTGANIAIGSIASILIFTLMMMYVGIIGQEIGNEKSSRIMETLLAATSSNVQYYGKIIGVILLLTTQLGIYVLGFGVAYPFIRNLDQIKAIGEMLSGITFGFGIYLVAMSLVGILGYLILASIVASLVNEQAQVQQATQPIAFLAMIGYIGGIAGSTVPGNIVLKVLSFIPFISPTLMTSRLAIQYSTTTEAWIALGLQLLATLAIAKAGEKIYARNVLSYSDEKIMSQLFKGLTGRQAKRKNADKVVSENGEKKNPWRRNSPLRLALVILIILIILAYRFIFK</sequence>
<feature type="transmembrane region" description="Helical" evidence="6">
    <location>
        <begin position="353"/>
        <end position="376"/>
    </location>
</feature>
<keyword evidence="2" id="KW-1003">Cell membrane</keyword>
<feature type="transmembrane region" description="Helical" evidence="6">
    <location>
        <begin position="271"/>
        <end position="298"/>
    </location>
</feature>
<feature type="transmembrane region" description="Helical" evidence="6">
    <location>
        <begin position="20"/>
        <end position="43"/>
    </location>
</feature>
<evidence type="ECO:0000256" key="5">
    <source>
        <dbReference type="ARBA" id="ARBA00023136"/>
    </source>
</evidence>
<evidence type="ECO:0000256" key="1">
    <source>
        <dbReference type="ARBA" id="ARBA00004651"/>
    </source>
</evidence>
<keyword evidence="4 6" id="KW-1133">Transmembrane helix</keyword>
<dbReference type="InterPro" id="IPR051449">
    <property type="entry name" value="ABC-2_transporter_component"/>
</dbReference>
<dbReference type="Pfam" id="PF12698">
    <property type="entry name" value="ABC2_membrane_3"/>
    <property type="match status" value="1"/>
</dbReference>
<evidence type="ECO:0000256" key="3">
    <source>
        <dbReference type="ARBA" id="ARBA00022692"/>
    </source>
</evidence>
<gene>
    <name evidence="8" type="ORF">U725_00583</name>
</gene>
<feature type="domain" description="ABC-2 type transporter transmembrane" evidence="7">
    <location>
        <begin position="22"/>
        <end position="376"/>
    </location>
</feature>
<name>A0A084AD81_LACLC</name>
<evidence type="ECO:0000259" key="7">
    <source>
        <dbReference type="Pfam" id="PF12698"/>
    </source>
</evidence>